<dbReference type="EMBL" id="FPHN01000160">
    <property type="protein sequence ID" value="SFV64018.1"/>
    <property type="molecule type" value="Genomic_DNA"/>
</dbReference>
<protein>
    <submittedName>
        <fullName evidence="1">Uncharacterized protein</fullName>
    </submittedName>
</protein>
<proteinExistence type="predicted"/>
<organism evidence="1">
    <name type="scientific">hydrothermal vent metagenome</name>
    <dbReference type="NCBI Taxonomy" id="652676"/>
    <lineage>
        <taxon>unclassified sequences</taxon>
        <taxon>metagenomes</taxon>
        <taxon>ecological metagenomes</taxon>
    </lineage>
</organism>
<name>A0A1W1CDV6_9ZZZZ</name>
<sequence length="38" mass="4665">MYIYSIYFLYYHTTQKSKALKVAHLIHKLLTTQRVNYD</sequence>
<dbReference type="AlphaFoldDB" id="A0A1W1CDV6"/>
<evidence type="ECO:0000313" key="1">
    <source>
        <dbReference type="EMBL" id="SFV64018.1"/>
    </source>
</evidence>
<gene>
    <name evidence="1" type="ORF">MNB_SV-14-1509</name>
</gene>
<reference evidence="1" key="1">
    <citation type="submission" date="2016-10" db="EMBL/GenBank/DDBJ databases">
        <authorList>
            <person name="de Groot N.N."/>
        </authorList>
    </citation>
    <scope>NUCLEOTIDE SEQUENCE</scope>
</reference>
<accession>A0A1W1CDV6</accession>